<gene>
    <name evidence="3" type="ORF">M8231_15865</name>
</gene>
<sequence length="115" mass="11756">MTQLDPNRTPDTPRQGHPVDARDTRQGRPGVRILWLLIISAGAAAVVLLGLWLVSQGGFSQTNANNGAQAVDAQAFQGEGAAAPTPDAPTGPTGEAQPVPTGEAPNVNAPTEPSN</sequence>
<feature type="region of interest" description="Disordered" evidence="1">
    <location>
        <begin position="1"/>
        <end position="27"/>
    </location>
</feature>
<feature type="compositionally biased region" description="Low complexity" evidence="1">
    <location>
        <begin position="78"/>
        <end position="96"/>
    </location>
</feature>
<keyword evidence="2" id="KW-0812">Transmembrane</keyword>
<dbReference type="Proteomes" id="UP001055429">
    <property type="component" value="Chromosome"/>
</dbReference>
<evidence type="ECO:0000256" key="1">
    <source>
        <dbReference type="SAM" id="MobiDB-lite"/>
    </source>
</evidence>
<feature type="compositionally biased region" description="Polar residues" evidence="1">
    <location>
        <begin position="1"/>
        <end position="12"/>
    </location>
</feature>
<feature type="transmembrane region" description="Helical" evidence="2">
    <location>
        <begin position="33"/>
        <end position="54"/>
    </location>
</feature>
<keyword evidence="4" id="KW-1185">Reference proteome</keyword>
<keyword evidence="2" id="KW-0472">Membrane</keyword>
<dbReference type="EMBL" id="CP097649">
    <property type="protein sequence ID" value="URI15242.1"/>
    <property type="molecule type" value="Genomic_DNA"/>
</dbReference>
<protein>
    <submittedName>
        <fullName evidence="3">Uncharacterized protein</fullName>
    </submittedName>
</protein>
<proteinExistence type="predicted"/>
<evidence type="ECO:0000256" key="2">
    <source>
        <dbReference type="SAM" id="Phobius"/>
    </source>
</evidence>
<organism evidence="3 4">
    <name type="scientific">Brevundimonas albigilva</name>
    <dbReference type="NCBI Taxonomy" id="1312364"/>
    <lineage>
        <taxon>Bacteria</taxon>
        <taxon>Pseudomonadati</taxon>
        <taxon>Pseudomonadota</taxon>
        <taxon>Alphaproteobacteria</taxon>
        <taxon>Caulobacterales</taxon>
        <taxon>Caulobacteraceae</taxon>
        <taxon>Brevundimonas</taxon>
    </lineage>
</organism>
<evidence type="ECO:0000313" key="3">
    <source>
        <dbReference type="EMBL" id="URI15242.1"/>
    </source>
</evidence>
<dbReference type="RefSeq" id="WP_250201925.1">
    <property type="nucleotide sequence ID" value="NZ_CP097649.1"/>
</dbReference>
<feature type="compositionally biased region" description="Basic and acidic residues" evidence="1">
    <location>
        <begin position="17"/>
        <end position="26"/>
    </location>
</feature>
<name>A0ABY4SKK1_9CAUL</name>
<keyword evidence="2" id="KW-1133">Transmembrane helix</keyword>
<feature type="region of interest" description="Disordered" evidence="1">
    <location>
        <begin position="70"/>
        <end position="115"/>
    </location>
</feature>
<accession>A0ABY4SKK1</accession>
<evidence type="ECO:0000313" key="4">
    <source>
        <dbReference type="Proteomes" id="UP001055429"/>
    </source>
</evidence>
<reference evidence="3" key="1">
    <citation type="submission" date="2022-05" db="EMBL/GenBank/DDBJ databases">
        <title>Brevundimonas albigilva TT17 genome sequence.</title>
        <authorList>
            <person name="Lee K."/>
            <person name="Son H."/>
        </authorList>
    </citation>
    <scope>NUCLEOTIDE SEQUENCE</scope>
    <source>
        <strain evidence="3">TT17</strain>
    </source>
</reference>